<comment type="pathway">
    <text evidence="7">Amino-acid degradation; L-kynurenine degradation; kynurenate from L-kynurenine: step 1/2.</text>
</comment>
<dbReference type="InterPro" id="IPR051326">
    <property type="entry name" value="Kynurenine-oxoglutarate_AT"/>
</dbReference>
<name>A7SQB8_NEMVE</name>
<dbReference type="eggNOG" id="KOG0257">
    <property type="taxonomic scope" value="Eukaryota"/>
</dbReference>
<dbReference type="CDD" id="cd00609">
    <property type="entry name" value="AAT_like"/>
    <property type="match status" value="1"/>
</dbReference>
<accession>A7SQB8</accession>
<dbReference type="InParanoid" id="A7SQB8"/>
<evidence type="ECO:0000256" key="6">
    <source>
        <dbReference type="ARBA" id="ARBA00022898"/>
    </source>
</evidence>
<dbReference type="PANTHER" id="PTHR43807">
    <property type="entry name" value="FI04487P"/>
    <property type="match status" value="1"/>
</dbReference>
<dbReference type="GO" id="GO:0005739">
    <property type="term" value="C:mitochondrion"/>
    <property type="evidence" value="ECO:0000318"/>
    <property type="project" value="GO_Central"/>
</dbReference>
<comment type="subunit">
    <text evidence="3">Homodimer.</text>
</comment>
<dbReference type="InterPro" id="IPR015421">
    <property type="entry name" value="PyrdxlP-dep_Trfase_major"/>
</dbReference>
<keyword evidence="10" id="KW-1185">Reference proteome</keyword>
<feature type="domain" description="Aminotransferase class I/classII large" evidence="8">
    <location>
        <begin position="35"/>
        <end position="423"/>
    </location>
</feature>
<dbReference type="GO" id="GO:0005737">
    <property type="term" value="C:cytoplasm"/>
    <property type="evidence" value="ECO:0000318"/>
    <property type="project" value="GO_Central"/>
</dbReference>
<dbReference type="AlphaFoldDB" id="A7SQB8"/>
<keyword evidence="6" id="KW-0663">Pyridoxal phosphate</keyword>
<reference evidence="9 10" key="1">
    <citation type="journal article" date="2007" name="Science">
        <title>Sea anemone genome reveals ancestral eumetazoan gene repertoire and genomic organization.</title>
        <authorList>
            <person name="Putnam N.H."/>
            <person name="Srivastava M."/>
            <person name="Hellsten U."/>
            <person name="Dirks B."/>
            <person name="Chapman J."/>
            <person name="Salamov A."/>
            <person name="Terry A."/>
            <person name="Shapiro H."/>
            <person name="Lindquist E."/>
            <person name="Kapitonov V.V."/>
            <person name="Jurka J."/>
            <person name="Genikhovich G."/>
            <person name="Grigoriev I.V."/>
            <person name="Lucas S.M."/>
            <person name="Steele R.E."/>
            <person name="Finnerty J.R."/>
            <person name="Technau U."/>
            <person name="Martindale M.Q."/>
            <person name="Rokhsar D.S."/>
        </authorList>
    </citation>
    <scope>NUCLEOTIDE SEQUENCE [LARGE SCALE GENOMIC DNA]</scope>
    <source>
        <strain evidence="10">CH2 X CH6</strain>
    </source>
</reference>
<evidence type="ECO:0000259" key="8">
    <source>
        <dbReference type="Pfam" id="PF00155"/>
    </source>
</evidence>
<evidence type="ECO:0000313" key="9">
    <source>
        <dbReference type="EMBL" id="EDO34101.1"/>
    </source>
</evidence>
<dbReference type="OMA" id="PRDFKLC"/>
<dbReference type="Gene3D" id="3.40.640.10">
    <property type="entry name" value="Type I PLP-dependent aspartate aminotransferase-like (Major domain)"/>
    <property type="match status" value="1"/>
</dbReference>
<dbReference type="FunFam" id="3.90.1150.10:FF:000021">
    <property type="entry name" value="Kynurenine--oxoglutarate transaminase 3"/>
    <property type="match status" value="1"/>
</dbReference>
<gene>
    <name evidence="9" type="ORF">NEMVEDRAFT_v1g173158</name>
</gene>
<comment type="similarity">
    <text evidence="2">Belongs to the class-I pyridoxal-phosphate-dependent aminotransferase family.</text>
</comment>
<dbReference type="FunFam" id="3.40.640.10:FF:000024">
    <property type="entry name" value="Kynurenine--oxoglutarate transaminase 3"/>
    <property type="match status" value="1"/>
</dbReference>
<dbReference type="HOGENOM" id="CLU_017584_4_0_1"/>
<dbReference type="STRING" id="45351.A7SQB8"/>
<protein>
    <recommendedName>
        <fullName evidence="8">Aminotransferase class I/classII large domain-containing protein</fullName>
    </recommendedName>
</protein>
<dbReference type="InterPro" id="IPR015424">
    <property type="entry name" value="PyrdxlP-dep_Trfase"/>
</dbReference>
<dbReference type="GO" id="GO:0016212">
    <property type="term" value="F:kynurenine-oxoglutarate transaminase activity"/>
    <property type="evidence" value="ECO:0000318"/>
    <property type="project" value="GO_Central"/>
</dbReference>
<sequence length="432" mass="48070">MSSSVSSLYAPAERIASHPKNVWVEFTRLTRENQAVNLGQGFPDIAPESHIKAALIEAASSDNVALCQYTRSEGHPRLVNALAAMYTKLQGREINALTEILVTVGAYESLYCTFQAIINPGDEVILIEPFFDCYAPQVTSAGGKPVYIPLRPVSKLKEGATSSKDFLLDPEELESKFSSKTKAMVINTPNNPLGKVFSRSELEMIANLCIRHNILCISDEVYEWLVYSGADHIRIATLPGMWERTITIGSAGKTLSVTGWKDLGWSIAPAELIRNLQTVHANSSYTHVTPTQEAVAVCLEKEFPLIGSQDSYFTKLSSMVSSKRDKMAAMLREIGFKPIIPEGGYFMMADFSDINLGVDLDKYDSSDDPTDFKFARWLIKEKKIAVIPPSAFYSQEHKSFASSFVRFCFIKEDSTIEKAAEKLREWKKSLSK</sequence>
<dbReference type="Proteomes" id="UP000001593">
    <property type="component" value="Unassembled WGS sequence"/>
</dbReference>
<dbReference type="InterPro" id="IPR004839">
    <property type="entry name" value="Aminotransferase_I/II_large"/>
</dbReference>
<dbReference type="GO" id="GO:0030170">
    <property type="term" value="F:pyridoxal phosphate binding"/>
    <property type="evidence" value="ECO:0007669"/>
    <property type="project" value="InterPro"/>
</dbReference>
<evidence type="ECO:0000256" key="1">
    <source>
        <dbReference type="ARBA" id="ARBA00001933"/>
    </source>
</evidence>
<dbReference type="PANTHER" id="PTHR43807:SF20">
    <property type="entry name" value="FI04487P"/>
    <property type="match status" value="1"/>
</dbReference>
<evidence type="ECO:0000256" key="4">
    <source>
        <dbReference type="ARBA" id="ARBA00022576"/>
    </source>
</evidence>
<dbReference type="InterPro" id="IPR015422">
    <property type="entry name" value="PyrdxlP-dep_Trfase_small"/>
</dbReference>
<dbReference type="Gene3D" id="3.90.1150.10">
    <property type="entry name" value="Aspartate Aminotransferase, domain 1"/>
    <property type="match status" value="1"/>
</dbReference>
<keyword evidence="5" id="KW-0808">Transferase</keyword>
<evidence type="ECO:0000256" key="7">
    <source>
        <dbReference type="ARBA" id="ARBA00024016"/>
    </source>
</evidence>
<dbReference type="UniPathway" id="UPA00334">
    <property type="reaction ID" value="UER00726"/>
</dbReference>
<evidence type="ECO:0000313" key="10">
    <source>
        <dbReference type="Proteomes" id="UP000001593"/>
    </source>
</evidence>
<comment type="cofactor">
    <cofactor evidence="1">
        <name>pyridoxal 5'-phosphate</name>
        <dbReference type="ChEBI" id="CHEBI:597326"/>
    </cofactor>
</comment>
<dbReference type="Pfam" id="PF00155">
    <property type="entry name" value="Aminotran_1_2"/>
    <property type="match status" value="1"/>
</dbReference>
<dbReference type="EMBL" id="DS469743">
    <property type="protein sequence ID" value="EDO34101.1"/>
    <property type="molecule type" value="Genomic_DNA"/>
</dbReference>
<organism evidence="9 10">
    <name type="scientific">Nematostella vectensis</name>
    <name type="common">Starlet sea anemone</name>
    <dbReference type="NCBI Taxonomy" id="45351"/>
    <lineage>
        <taxon>Eukaryota</taxon>
        <taxon>Metazoa</taxon>
        <taxon>Cnidaria</taxon>
        <taxon>Anthozoa</taxon>
        <taxon>Hexacorallia</taxon>
        <taxon>Actiniaria</taxon>
        <taxon>Edwardsiidae</taxon>
        <taxon>Nematostella</taxon>
    </lineage>
</organism>
<proteinExistence type="inferred from homology"/>
<evidence type="ECO:0000256" key="5">
    <source>
        <dbReference type="ARBA" id="ARBA00022679"/>
    </source>
</evidence>
<dbReference type="GO" id="GO:0097053">
    <property type="term" value="P:L-kynurenine catabolic process"/>
    <property type="evidence" value="ECO:0007669"/>
    <property type="project" value="UniProtKB-UniPathway"/>
</dbReference>
<keyword evidence="4" id="KW-0032">Aminotransferase</keyword>
<dbReference type="SUPFAM" id="SSF53383">
    <property type="entry name" value="PLP-dependent transferases"/>
    <property type="match status" value="1"/>
</dbReference>
<evidence type="ECO:0000256" key="2">
    <source>
        <dbReference type="ARBA" id="ARBA00007441"/>
    </source>
</evidence>
<dbReference type="PhylomeDB" id="A7SQB8"/>
<evidence type="ECO:0000256" key="3">
    <source>
        <dbReference type="ARBA" id="ARBA00011738"/>
    </source>
</evidence>